<reference evidence="1" key="1">
    <citation type="submission" date="2024-09" db="EMBL/GenBank/DDBJ databases">
        <title>Draft Genome Sequences of Neofusicoccum parvum.</title>
        <authorList>
            <person name="Ashida A."/>
            <person name="Camagna M."/>
            <person name="Tanaka A."/>
            <person name="Takemoto D."/>
        </authorList>
    </citation>
    <scope>NUCLEOTIDE SEQUENCE</scope>
    <source>
        <strain evidence="1">PPO83</strain>
    </source>
</reference>
<comment type="caution">
    <text evidence="1">The sequence shown here is derived from an EMBL/GenBank/DDBJ whole genome shotgun (WGS) entry which is preliminary data.</text>
</comment>
<evidence type="ECO:0000313" key="1">
    <source>
        <dbReference type="EMBL" id="GME33258.1"/>
    </source>
</evidence>
<dbReference type="Proteomes" id="UP001165186">
    <property type="component" value="Unassembled WGS sequence"/>
</dbReference>
<protein>
    <submittedName>
        <fullName evidence="1">Uncharacterized protein</fullName>
    </submittedName>
</protein>
<organism evidence="1 2">
    <name type="scientific">Neofusicoccum parvum</name>
    <dbReference type="NCBI Taxonomy" id="310453"/>
    <lineage>
        <taxon>Eukaryota</taxon>
        <taxon>Fungi</taxon>
        <taxon>Dikarya</taxon>
        <taxon>Ascomycota</taxon>
        <taxon>Pezizomycotina</taxon>
        <taxon>Dothideomycetes</taxon>
        <taxon>Dothideomycetes incertae sedis</taxon>
        <taxon>Botryosphaeriales</taxon>
        <taxon>Botryosphaeriaceae</taxon>
        <taxon>Neofusicoccum</taxon>
    </lineage>
</organism>
<name>A0ACB5SB44_9PEZI</name>
<accession>A0ACB5SB44</accession>
<dbReference type="EMBL" id="BSXG01000233">
    <property type="protein sequence ID" value="GME33258.1"/>
    <property type="molecule type" value="Genomic_DNA"/>
</dbReference>
<evidence type="ECO:0000313" key="2">
    <source>
        <dbReference type="Proteomes" id="UP001165186"/>
    </source>
</evidence>
<proteinExistence type="predicted"/>
<sequence length="274" mass="30453">MVAHARARYSAPSHPDGRQLHSSCRIIFRHPGYSNKHNIILVLPAFDGVGTAGIHHETARVACATCANNRWDGFFTSTRTGPRVSYEPDDLLCAEEYYFRVSDDATERYPVVPSSVHWRFPHSGLPVSWTQAAAAIAAAPSTRRLPRQTGPTEALMARDVSCRITAHVEGTEHAHLVPRCEAAWFEENAMFRYTNPVRPDISDIDDPRNAFLLRSDVHTLFDQKRIALVPRSAPHPVFAVHVFADGSSPEIVDLYHSVALQPLRAVSIQACRAS</sequence>
<gene>
    <name evidence="1" type="primary">g4468</name>
    <name evidence="1" type="ORF">NpPPO83_00004468</name>
</gene>
<keyword evidence="2" id="KW-1185">Reference proteome</keyword>